<name>A0A6A5SRQ9_9PLEO</name>
<feature type="transmembrane region" description="Helical" evidence="7">
    <location>
        <begin position="12"/>
        <end position="30"/>
    </location>
</feature>
<feature type="transmembrane region" description="Helical" evidence="7">
    <location>
        <begin position="84"/>
        <end position="109"/>
    </location>
</feature>
<evidence type="ECO:0000256" key="4">
    <source>
        <dbReference type="ARBA" id="ARBA00023136"/>
    </source>
</evidence>
<dbReference type="GO" id="GO:0016020">
    <property type="term" value="C:membrane"/>
    <property type="evidence" value="ECO:0007669"/>
    <property type="project" value="UniProtKB-SubCell"/>
</dbReference>
<dbReference type="PANTHER" id="PTHR33048:SF96">
    <property type="entry name" value="INTEGRAL MEMBRANE PROTEIN"/>
    <property type="match status" value="1"/>
</dbReference>
<feature type="region of interest" description="Disordered" evidence="6">
    <location>
        <begin position="399"/>
        <end position="428"/>
    </location>
</feature>
<feature type="compositionally biased region" description="Polar residues" evidence="6">
    <location>
        <begin position="417"/>
        <end position="428"/>
    </location>
</feature>
<dbReference type="Pfam" id="PF20684">
    <property type="entry name" value="Fung_rhodopsin"/>
    <property type="match status" value="1"/>
</dbReference>
<evidence type="ECO:0000256" key="6">
    <source>
        <dbReference type="SAM" id="MobiDB-lite"/>
    </source>
</evidence>
<evidence type="ECO:0000256" key="5">
    <source>
        <dbReference type="ARBA" id="ARBA00038359"/>
    </source>
</evidence>
<evidence type="ECO:0000256" key="2">
    <source>
        <dbReference type="ARBA" id="ARBA00022692"/>
    </source>
</evidence>
<keyword evidence="2 7" id="KW-0812">Transmembrane</keyword>
<dbReference type="EMBL" id="ML976049">
    <property type="protein sequence ID" value="KAF1941296.1"/>
    <property type="molecule type" value="Genomic_DNA"/>
</dbReference>
<keyword evidence="3 7" id="KW-1133">Transmembrane helix</keyword>
<evidence type="ECO:0000256" key="7">
    <source>
        <dbReference type="SAM" id="Phobius"/>
    </source>
</evidence>
<feature type="region of interest" description="Disordered" evidence="6">
    <location>
        <begin position="281"/>
        <end position="310"/>
    </location>
</feature>
<feature type="transmembrane region" description="Helical" evidence="7">
    <location>
        <begin position="167"/>
        <end position="190"/>
    </location>
</feature>
<dbReference type="InterPro" id="IPR052337">
    <property type="entry name" value="SAT4-like"/>
</dbReference>
<gene>
    <name evidence="9" type="ORF">EJ02DRAFT_348102</name>
</gene>
<comment type="subcellular location">
    <subcellularLocation>
        <location evidence="1">Membrane</location>
        <topology evidence="1">Multi-pass membrane protein</topology>
    </subcellularLocation>
</comment>
<proteinExistence type="inferred from homology"/>
<dbReference type="AlphaFoldDB" id="A0A6A5SRQ9"/>
<evidence type="ECO:0000313" key="9">
    <source>
        <dbReference type="EMBL" id="KAF1941296.1"/>
    </source>
</evidence>
<keyword evidence="10" id="KW-1185">Reference proteome</keyword>
<evidence type="ECO:0000259" key="8">
    <source>
        <dbReference type="Pfam" id="PF20684"/>
    </source>
</evidence>
<protein>
    <recommendedName>
        <fullName evidence="8">Rhodopsin domain-containing protein</fullName>
    </recommendedName>
</protein>
<dbReference type="PANTHER" id="PTHR33048">
    <property type="entry name" value="PTH11-LIKE INTEGRAL MEMBRANE PROTEIN (AFU_ORTHOLOGUE AFUA_5G11245)"/>
    <property type="match status" value="1"/>
</dbReference>
<reference evidence="9" key="1">
    <citation type="journal article" date="2020" name="Stud. Mycol.">
        <title>101 Dothideomycetes genomes: a test case for predicting lifestyles and emergence of pathogens.</title>
        <authorList>
            <person name="Haridas S."/>
            <person name="Albert R."/>
            <person name="Binder M."/>
            <person name="Bloem J."/>
            <person name="Labutti K."/>
            <person name="Salamov A."/>
            <person name="Andreopoulos B."/>
            <person name="Baker S."/>
            <person name="Barry K."/>
            <person name="Bills G."/>
            <person name="Bluhm B."/>
            <person name="Cannon C."/>
            <person name="Castanera R."/>
            <person name="Culley D."/>
            <person name="Daum C."/>
            <person name="Ezra D."/>
            <person name="Gonzalez J."/>
            <person name="Henrissat B."/>
            <person name="Kuo A."/>
            <person name="Liang C."/>
            <person name="Lipzen A."/>
            <person name="Lutzoni F."/>
            <person name="Magnuson J."/>
            <person name="Mondo S."/>
            <person name="Nolan M."/>
            <person name="Ohm R."/>
            <person name="Pangilinan J."/>
            <person name="Park H.-J."/>
            <person name="Ramirez L."/>
            <person name="Alfaro M."/>
            <person name="Sun H."/>
            <person name="Tritt A."/>
            <person name="Yoshinaga Y."/>
            <person name="Zwiers L.-H."/>
            <person name="Turgeon B."/>
            <person name="Goodwin S."/>
            <person name="Spatafora J."/>
            <person name="Crous P."/>
            <person name="Grigoriev I."/>
        </authorList>
    </citation>
    <scope>NUCLEOTIDE SEQUENCE</scope>
    <source>
        <strain evidence="9">CBS 161.51</strain>
    </source>
</reference>
<evidence type="ECO:0000313" key="10">
    <source>
        <dbReference type="Proteomes" id="UP000800038"/>
    </source>
</evidence>
<sequence>MEDDRSHTVLRVAALFFALTWLTVSLRVYVRGFMSKTWGKDDSYMIVTLMIYTIYLPFQIVAALHGTGRHRWNLSDQDAKIALMFWYLCELLYVVTNCLLKFAIGYFYLRVAMQRWHIWCIRLLMAGTVFFGIVYFFLVMLQCIPVSEFWNNHPASNKCIHKGATLGITYALAAVNAAADWAFGLIPFFIVWDLQMKWKTKLMVAGILAIAAIGSTGTVIRMAYIHKLTDGADFLYTTTDVAIWSTIEPGIGITAGSIATLRPLLHHCFWHMGLADAPRDKRGRTYTTSDSGTKRKDRRGYRRSLSPSDLVPTELGTTLTDIYGPERRELKDDLDTPITSPKIIVTEEAHTSDGNIMQTVTVQQQIECAPKLQLRDSFRHSLIRGSVLDFAYRIADLSSPEEPGVSSRYRDKGSLSPDRSSQTVNGAV</sequence>
<evidence type="ECO:0000256" key="1">
    <source>
        <dbReference type="ARBA" id="ARBA00004141"/>
    </source>
</evidence>
<dbReference type="InterPro" id="IPR049326">
    <property type="entry name" value="Rhodopsin_dom_fungi"/>
</dbReference>
<feature type="domain" description="Rhodopsin" evidence="8">
    <location>
        <begin position="26"/>
        <end position="266"/>
    </location>
</feature>
<dbReference type="Proteomes" id="UP000800038">
    <property type="component" value="Unassembled WGS sequence"/>
</dbReference>
<feature type="transmembrane region" description="Helical" evidence="7">
    <location>
        <begin position="42"/>
        <end position="64"/>
    </location>
</feature>
<keyword evidence="4 7" id="KW-0472">Membrane</keyword>
<feature type="transmembrane region" description="Helical" evidence="7">
    <location>
        <begin position="121"/>
        <end position="147"/>
    </location>
</feature>
<evidence type="ECO:0000256" key="3">
    <source>
        <dbReference type="ARBA" id="ARBA00022989"/>
    </source>
</evidence>
<feature type="transmembrane region" description="Helical" evidence="7">
    <location>
        <begin position="202"/>
        <end position="224"/>
    </location>
</feature>
<organism evidence="9 10">
    <name type="scientific">Clathrospora elynae</name>
    <dbReference type="NCBI Taxonomy" id="706981"/>
    <lineage>
        <taxon>Eukaryota</taxon>
        <taxon>Fungi</taxon>
        <taxon>Dikarya</taxon>
        <taxon>Ascomycota</taxon>
        <taxon>Pezizomycotina</taxon>
        <taxon>Dothideomycetes</taxon>
        <taxon>Pleosporomycetidae</taxon>
        <taxon>Pleosporales</taxon>
        <taxon>Diademaceae</taxon>
        <taxon>Clathrospora</taxon>
    </lineage>
</organism>
<comment type="similarity">
    <text evidence="5">Belongs to the SAT4 family.</text>
</comment>
<accession>A0A6A5SRQ9</accession>
<dbReference type="OrthoDB" id="3923077at2759"/>